<dbReference type="InterPro" id="IPR010981">
    <property type="entry name" value="SinR/SinI_dimer_dom"/>
</dbReference>
<name>A0ABY4HB34_9BACI</name>
<feature type="domain" description="Sin" evidence="1">
    <location>
        <begin position="1"/>
        <end position="39"/>
    </location>
</feature>
<dbReference type="PROSITE" id="PS51500">
    <property type="entry name" value="SIN"/>
    <property type="match status" value="1"/>
</dbReference>
<evidence type="ECO:0000313" key="2">
    <source>
        <dbReference type="EMBL" id="UOR11637.1"/>
    </source>
</evidence>
<proteinExistence type="predicted"/>
<dbReference type="RefSeq" id="WP_245031791.1">
    <property type="nucleotide sequence ID" value="NZ_CP095075.1"/>
</dbReference>
<dbReference type="InterPro" id="IPR036281">
    <property type="entry name" value="SinR/SinI_dimer_dom_sf"/>
</dbReference>
<accession>A0ABY4HB34</accession>
<gene>
    <name evidence="2" type="ORF">MUO15_18985</name>
</gene>
<sequence>MAETKVHEQLDHEWIKLMEEAKHLGLSIEEVKHFILGERA</sequence>
<reference evidence="2" key="1">
    <citation type="submission" date="2022-04" db="EMBL/GenBank/DDBJ databases">
        <title>Halobacillus sp. isolated from saltern.</title>
        <authorList>
            <person name="Won M."/>
            <person name="Lee C.-M."/>
            <person name="Woen H.-Y."/>
            <person name="Kwon S.-W."/>
        </authorList>
    </citation>
    <scope>NUCLEOTIDE SEQUENCE</scope>
    <source>
        <strain evidence="2">SSHM10-5</strain>
    </source>
</reference>
<dbReference type="EMBL" id="CP095075">
    <property type="protein sequence ID" value="UOR11637.1"/>
    <property type="molecule type" value="Genomic_DNA"/>
</dbReference>
<organism evidence="2 3">
    <name type="scientific">Halobacillus amylolyticus</name>
    <dbReference type="NCBI Taxonomy" id="2932259"/>
    <lineage>
        <taxon>Bacteria</taxon>
        <taxon>Bacillati</taxon>
        <taxon>Bacillota</taxon>
        <taxon>Bacilli</taxon>
        <taxon>Bacillales</taxon>
        <taxon>Bacillaceae</taxon>
        <taxon>Halobacillus</taxon>
    </lineage>
</organism>
<protein>
    <submittedName>
        <fullName evidence="2">Anti-repressor SinI family protein</fullName>
    </submittedName>
</protein>
<dbReference type="SUPFAM" id="SSF47406">
    <property type="entry name" value="SinR repressor dimerisation domain-like"/>
    <property type="match status" value="1"/>
</dbReference>
<evidence type="ECO:0000313" key="3">
    <source>
        <dbReference type="Proteomes" id="UP000830326"/>
    </source>
</evidence>
<evidence type="ECO:0000259" key="1">
    <source>
        <dbReference type="PROSITE" id="PS51500"/>
    </source>
</evidence>
<dbReference type="Pfam" id="PF08671">
    <property type="entry name" value="SinI"/>
    <property type="match status" value="1"/>
</dbReference>
<keyword evidence="3" id="KW-1185">Reference proteome</keyword>
<dbReference type="Proteomes" id="UP000830326">
    <property type="component" value="Chromosome"/>
</dbReference>